<dbReference type="Pfam" id="PF00583">
    <property type="entry name" value="Acetyltransf_1"/>
    <property type="match status" value="2"/>
</dbReference>
<dbReference type="InterPro" id="IPR050832">
    <property type="entry name" value="Bact_Acetyltransf"/>
</dbReference>
<protein>
    <submittedName>
        <fullName evidence="4">L-amino acid N-acyltransferase YncA</fullName>
    </submittedName>
</protein>
<evidence type="ECO:0000313" key="5">
    <source>
        <dbReference type="Proteomes" id="UP000199223"/>
    </source>
</evidence>
<dbReference type="InterPro" id="IPR000182">
    <property type="entry name" value="GNAT_dom"/>
</dbReference>
<evidence type="ECO:0000313" key="4">
    <source>
        <dbReference type="EMBL" id="SEJ24826.1"/>
    </source>
</evidence>
<sequence>MPVSVSFDPRAASPEERLAVGELLCACHASAHPEDPPHRPEREAQGLLPAQPNRQSWHWVTWEGPRALAHAQLSGSLTENRGVAYARVLVHPEARRRGLGQQLAQAVQAHAAEQGRTTLLCSTTSLVPAGAAFARALDARTVQERRQSQLLLDEVDEGLLQRWTESAQTPTYRLHHWERAVPENYVERYAELLGVINDAPKGDIDLEDETYTPAHIRAWEKEIAEQGERLFMLVVEDVRSGELVGLTETVWSPERPSLVYQMATAVRANARGQGLGQWLKAAMLLHLRGRAPGARFVRTGNAEGNAAMLAINTALGFRPWAAVTQWKWASSPEASA</sequence>
<keyword evidence="2 4" id="KW-0012">Acyltransferase</keyword>
<dbReference type="GO" id="GO:0016747">
    <property type="term" value="F:acyltransferase activity, transferring groups other than amino-acyl groups"/>
    <property type="evidence" value="ECO:0007669"/>
    <property type="project" value="InterPro"/>
</dbReference>
<reference evidence="5" key="1">
    <citation type="submission" date="2016-10" db="EMBL/GenBank/DDBJ databases">
        <authorList>
            <person name="Varghese N."/>
            <person name="Submissions S."/>
        </authorList>
    </citation>
    <scope>NUCLEOTIDE SEQUENCE [LARGE SCALE GENOMIC DNA]</scope>
    <source>
        <strain evidence="5">CGMCC 1.10218</strain>
    </source>
</reference>
<evidence type="ECO:0000256" key="2">
    <source>
        <dbReference type="ARBA" id="ARBA00023315"/>
    </source>
</evidence>
<dbReference type="EMBL" id="FNZA01000005">
    <property type="protein sequence ID" value="SEJ24826.1"/>
    <property type="molecule type" value="Genomic_DNA"/>
</dbReference>
<evidence type="ECO:0000256" key="1">
    <source>
        <dbReference type="ARBA" id="ARBA00022679"/>
    </source>
</evidence>
<dbReference type="Proteomes" id="UP000199223">
    <property type="component" value="Unassembled WGS sequence"/>
</dbReference>
<dbReference type="SUPFAM" id="SSF55729">
    <property type="entry name" value="Acyl-CoA N-acyltransferases (Nat)"/>
    <property type="match status" value="2"/>
</dbReference>
<feature type="domain" description="N-acetyltransferase" evidence="3">
    <location>
        <begin position="7"/>
        <end position="184"/>
    </location>
</feature>
<dbReference type="OrthoDB" id="59946at2"/>
<accession>A0A1H6X9N8</accession>
<dbReference type="RefSeq" id="WP_092264095.1">
    <property type="nucleotide sequence ID" value="NZ_FNZA01000005.1"/>
</dbReference>
<gene>
    <name evidence="4" type="ORF">SAMN04488058_105106</name>
</gene>
<dbReference type="InterPro" id="IPR016181">
    <property type="entry name" value="Acyl_CoA_acyltransferase"/>
</dbReference>
<dbReference type="CDD" id="cd04301">
    <property type="entry name" value="NAT_SF"/>
    <property type="match status" value="1"/>
</dbReference>
<evidence type="ECO:0000259" key="3">
    <source>
        <dbReference type="PROSITE" id="PS51186"/>
    </source>
</evidence>
<proteinExistence type="predicted"/>
<dbReference type="Gene3D" id="3.40.630.30">
    <property type="match status" value="1"/>
</dbReference>
<dbReference type="STRING" id="856736.SAMN04488058_105106"/>
<organism evidence="4 5">
    <name type="scientific">Deinococcus reticulitermitis</name>
    <dbReference type="NCBI Taxonomy" id="856736"/>
    <lineage>
        <taxon>Bacteria</taxon>
        <taxon>Thermotogati</taxon>
        <taxon>Deinococcota</taxon>
        <taxon>Deinococci</taxon>
        <taxon>Deinococcales</taxon>
        <taxon>Deinococcaceae</taxon>
        <taxon>Deinococcus</taxon>
    </lineage>
</organism>
<name>A0A1H6X9N8_9DEIO</name>
<keyword evidence="1 4" id="KW-0808">Transferase</keyword>
<keyword evidence="5" id="KW-1185">Reference proteome</keyword>
<dbReference type="PANTHER" id="PTHR43877">
    <property type="entry name" value="AMINOALKYLPHOSPHONATE N-ACETYLTRANSFERASE-RELATED-RELATED"/>
    <property type="match status" value="1"/>
</dbReference>
<dbReference type="PROSITE" id="PS51186">
    <property type="entry name" value="GNAT"/>
    <property type="match status" value="1"/>
</dbReference>
<dbReference type="AlphaFoldDB" id="A0A1H6X9N8"/>
<dbReference type="PANTHER" id="PTHR43877:SF8">
    <property type="entry name" value="N-ACETYLGLUTAMATE SYNTHASE-RELATED"/>
    <property type="match status" value="1"/>
</dbReference>